<evidence type="ECO:0000256" key="1">
    <source>
        <dbReference type="ARBA" id="ARBA00004370"/>
    </source>
</evidence>
<feature type="compositionally biased region" description="Basic and acidic residues" evidence="3">
    <location>
        <begin position="33"/>
        <end position="43"/>
    </location>
</feature>
<dbReference type="EMBL" id="GL377566">
    <property type="protein sequence ID" value="EFJ37293.1"/>
    <property type="molecule type" value="Genomic_DNA"/>
</dbReference>
<dbReference type="OrthoDB" id="903824at2759"/>
<keyword evidence="2 4" id="KW-0472">Membrane</keyword>
<protein>
    <submittedName>
        <fullName evidence="6">Uncharacterized protein</fullName>
    </submittedName>
</protein>
<dbReference type="KEGG" id="smo:SELMODRAFT_77584"/>
<keyword evidence="4" id="KW-0812">Transmembrane</keyword>
<evidence type="ECO:0000256" key="3">
    <source>
        <dbReference type="SAM" id="MobiDB-lite"/>
    </source>
</evidence>
<evidence type="ECO:0000256" key="2">
    <source>
        <dbReference type="ARBA" id="ARBA00023136"/>
    </source>
</evidence>
<dbReference type="eggNOG" id="ENOG502QTIT">
    <property type="taxonomic scope" value="Eukaryota"/>
</dbReference>
<name>D8QRQ2_SELML</name>
<dbReference type="HOGENOM" id="CLU_045609_0_0_1"/>
<gene>
    <name evidence="6" type="ORF">SELMODRAFT_77584</name>
    <name evidence="5" type="ORF">SELMODRAFT_95106</name>
</gene>
<dbReference type="Proteomes" id="UP000001514">
    <property type="component" value="Unassembled WGS sequence"/>
</dbReference>
<dbReference type="OMA" id="QNEDRHR"/>
<dbReference type="STRING" id="88036.D8QRQ2"/>
<feature type="region of interest" description="Disordered" evidence="3">
    <location>
        <begin position="1"/>
        <end position="103"/>
    </location>
</feature>
<dbReference type="KEGG" id="smo:SELMODRAFT_95106"/>
<feature type="compositionally biased region" description="Polar residues" evidence="3">
    <location>
        <begin position="1"/>
        <end position="13"/>
    </location>
</feature>
<dbReference type="PANTHER" id="PTHR31234">
    <property type="entry name" value="LATE EMBRYOGENESIS ABUNDANT (LEA) HYDROXYPROLINE-RICH GLYCOPROTEIN FAMILY"/>
    <property type="match status" value="1"/>
</dbReference>
<dbReference type="GO" id="GO:0098542">
    <property type="term" value="P:defense response to other organism"/>
    <property type="evidence" value="ECO:0007669"/>
    <property type="project" value="InterPro"/>
</dbReference>
<dbReference type="EMBL" id="GL377581">
    <property type="protein sequence ID" value="EFJ27657.1"/>
    <property type="molecule type" value="Genomic_DNA"/>
</dbReference>
<evidence type="ECO:0000313" key="6">
    <source>
        <dbReference type="EMBL" id="EFJ37293.1"/>
    </source>
</evidence>
<feature type="transmembrane region" description="Helical" evidence="4">
    <location>
        <begin position="135"/>
        <end position="158"/>
    </location>
</feature>
<accession>D8QRQ2</accession>
<dbReference type="InterPro" id="IPR044839">
    <property type="entry name" value="NDR1-like"/>
</dbReference>
<evidence type="ECO:0000313" key="7">
    <source>
        <dbReference type="Proteomes" id="UP000001514"/>
    </source>
</evidence>
<organism evidence="7">
    <name type="scientific">Selaginella moellendorffii</name>
    <name type="common">Spikemoss</name>
    <dbReference type="NCBI Taxonomy" id="88036"/>
    <lineage>
        <taxon>Eukaryota</taxon>
        <taxon>Viridiplantae</taxon>
        <taxon>Streptophyta</taxon>
        <taxon>Embryophyta</taxon>
        <taxon>Tracheophyta</taxon>
        <taxon>Lycopodiopsida</taxon>
        <taxon>Selaginellales</taxon>
        <taxon>Selaginellaceae</taxon>
        <taxon>Selaginella</taxon>
    </lineage>
</organism>
<reference evidence="6 7" key="1">
    <citation type="journal article" date="2011" name="Science">
        <title>The Selaginella genome identifies genetic changes associated with the evolution of vascular plants.</title>
        <authorList>
            <person name="Banks J.A."/>
            <person name="Nishiyama T."/>
            <person name="Hasebe M."/>
            <person name="Bowman J.L."/>
            <person name="Gribskov M."/>
            <person name="dePamphilis C."/>
            <person name="Albert V.A."/>
            <person name="Aono N."/>
            <person name="Aoyama T."/>
            <person name="Ambrose B.A."/>
            <person name="Ashton N.W."/>
            <person name="Axtell M.J."/>
            <person name="Barker E."/>
            <person name="Barker M.S."/>
            <person name="Bennetzen J.L."/>
            <person name="Bonawitz N.D."/>
            <person name="Chapple C."/>
            <person name="Cheng C."/>
            <person name="Correa L.G."/>
            <person name="Dacre M."/>
            <person name="DeBarry J."/>
            <person name="Dreyer I."/>
            <person name="Elias M."/>
            <person name="Engstrom E.M."/>
            <person name="Estelle M."/>
            <person name="Feng L."/>
            <person name="Finet C."/>
            <person name="Floyd S.K."/>
            <person name="Frommer W.B."/>
            <person name="Fujita T."/>
            <person name="Gramzow L."/>
            <person name="Gutensohn M."/>
            <person name="Harholt J."/>
            <person name="Hattori M."/>
            <person name="Heyl A."/>
            <person name="Hirai T."/>
            <person name="Hiwatashi Y."/>
            <person name="Ishikawa M."/>
            <person name="Iwata M."/>
            <person name="Karol K.G."/>
            <person name="Koehler B."/>
            <person name="Kolukisaoglu U."/>
            <person name="Kubo M."/>
            <person name="Kurata T."/>
            <person name="Lalonde S."/>
            <person name="Li K."/>
            <person name="Li Y."/>
            <person name="Litt A."/>
            <person name="Lyons E."/>
            <person name="Manning G."/>
            <person name="Maruyama T."/>
            <person name="Michael T.P."/>
            <person name="Mikami K."/>
            <person name="Miyazaki S."/>
            <person name="Morinaga S."/>
            <person name="Murata T."/>
            <person name="Mueller-Roeber B."/>
            <person name="Nelson D.R."/>
            <person name="Obara M."/>
            <person name="Oguri Y."/>
            <person name="Olmstead R.G."/>
            <person name="Onodera N."/>
            <person name="Petersen B.L."/>
            <person name="Pils B."/>
            <person name="Prigge M."/>
            <person name="Rensing S.A."/>
            <person name="Riano-Pachon D.M."/>
            <person name="Roberts A.W."/>
            <person name="Sato Y."/>
            <person name="Scheller H.V."/>
            <person name="Schulz B."/>
            <person name="Schulz C."/>
            <person name="Shakirov E.V."/>
            <person name="Shibagaki N."/>
            <person name="Shinohara N."/>
            <person name="Shippen D.E."/>
            <person name="Soerensen I."/>
            <person name="Sotooka R."/>
            <person name="Sugimoto N."/>
            <person name="Sugita M."/>
            <person name="Sumikawa N."/>
            <person name="Tanurdzic M."/>
            <person name="Theissen G."/>
            <person name="Ulvskov P."/>
            <person name="Wakazuki S."/>
            <person name="Weng J.K."/>
            <person name="Willats W.W."/>
            <person name="Wipf D."/>
            <person name="Wolf P.G."/>
            <person name="Yang L."/>
            <person name="Zimmer A.D."/>
            <person name="Zhu Q."/>
            <person name="Mitros T."/>
            <person name="Hellsten U."/>
            <person name="Loque D."/>
            <person name="Otillar R."/>
            <person name="Salamov A."/>
            <person name="Schmutz J."/>
            <person name="Shapiro H."/>
            <person name="Lindquist E."/>
            <person name="Lucas S."/>
            <person name="Rokhsar D."/>
            <person name="Grigoriev I.V."/>
        </authorList>
    </citation>
    <scope>NUCLEOTIDE SEQUENCE [LARGE SCALE GENOMIC DNA]</scope>
</reference>
<keyword evidence="7" id="KW-1185">Reference proteome</keyword>
<sequence>MRSSFDSEGTSAGLSPPQSPPRHPVYFVQSPSRDSHDGNEKPSFHSTPVMSPMASPLHHQSFIKHSGSLQSEASSVPPAPKPGSRRVLPHGGSLPPHHRPHKKGYKQWIPGTIMEEEEQQSHGESGKRKPLSRCCLFWISVLCCVLLLSFGALIFWLVCQPHSPKLVVKKIIFHEFTVVAGTDSGVPTRVLTSNCTLMVNFRNPSQYFGLHVHAADINLVFNELTIATGQIPKFYQHKDSMKTFPVNVEAIKVPLYGAGPDLEGYTSGGGDVPLAVTGTIQSRAHVFPLVRPKYRTSFFCRFKVHTSQVKFLRVLANSCAYA</sequence>
<dbReference type="InParanoid" id="D8QRQ2"/>
<proteinExistence type="predicted"/>
<keyword evidence="4" id="KW-1133">Transmembrane helix</keyword>
<evidence type="ECO:0000256" key="4">
    <source>
        <dbReference type="SAM" id="Phobius"/>
    </source>
</evidence>
<dbReference type="PANTHER" id="PTHR31234:SF2">
    <property type="entry name" value="OS05G0199100 PROTEIN"/>
    <property type="match status" value="1"/>
</dbReference>
<dbReference type="FunCoup" id="D8QRQ2">
    <property type="interactions" value="1659"/>
</dbReference>
<comment type="subcellular location">
    <subcellularLocation>
        <location evidence="1">Membrane</location>
    </subcellularLocation>
</comment>
<dbReference type="Gramene" id="EFJ27657">
    <property type="protein sequence ID" value="EFJ27657"/>
    <property type="gene ID" value="SELMODRAFT_95106"/>
</dbReference>
<dbReference type="Gramene" id="EFJ37293">
    <property type="protein sequence ID" value="EFJ37293"/>
    <property type="gene ID" value="SELMODRAFT_77584"/>
</dbReference>
<dbReference type="GO" id="GO:0016020">
    <property type="term" value="C:membrane"/>
    <property type="evidence" value="ECO:0007669"/>
    <property type="project" value="UniProtKB-SubCell"/>
</dbReference>
<dbReference type="AlphaFoldDB" id="D8QRQ2"/>
<evidence type="ECO:0000313" key="5">
    <source>
        <dbReference type="EMBL" id="EFJ27657.1"/>
    </source>
</evidence>